<organism evidence="2">
    <name type="scientific">Xanthomonas hortorum pv. pelargonii</name>
    <dbReference type="NCBI Taxonomy" id="453602"/>
    <lineage>
        <taxon>Bacteria</taxon>
        <taxon>Pseudomonadati</taxon>
        <taxon>Pseudomonadota</taxon>
        <taxon>Gammaproteobacteria</taxon>
        <taxon>Lysobacterales</taxon>
        <taxon>Lysobacteraceae</taxon>
        <taxon>Xanthomonas</taxon>
    </lineage>
</organism>
<feature type="transmembrane region" description="Helical" evidence="1">
    <location>
        <begin position="184"/>
        <end position="212"/>
    </location>
</feature>
<reference evidence="2" key="4">
    <citation type="submission" date="2020-07" db="EMBL/GenBank/DDBJ databases">
        <authorList>
            <person name="Pothier F. J."/>
        </authorList>
    </citation>
    <scope>NUCLEOTIDE SEQUENCE</scope>
    <source>
        <strain evidence="2">CFBP 2533</strain>
    </source>
</reference>
<feature type="transmembrane region" description="Helical" evidence="1">
    <location>
        <begin position="150"/>
        <end position="172"/>
    </location>
</feature>
<feature type="transmembrane region" description="Helical" evidence="1">
    <location>
        <begin position="70"/>
        <end position="95"/>
    </location>
</feature>
<keyword evidence="1" id="KW-1133">Transmembrane helix</keyword>
<evidence type="ECO:0000256" key="1">
    <source>
        <dbReference type="SAM" id="Phobius"/>
    </source>
</evidence>
<gene>
    <name evidence="2" type="ORF">CFBP2533_07000</name>
    <name evidence="3" type="ORF">E1J24_08170</name>
</gene>
<reference evidence="4" key="2">
    <citation type="journal article" date="2020" name="Syst. Appl. Microbiol.">
        <title>Clarifying the taxonomy of the causal agent of bacterial leaf spot of lettuce through a polyphasic approach reveals that Xanthomonas cynarae Trebaol et al. 2000 emend. Timilsina et al. 2019 is a later heterotypic synonym of Xanthomonas hortorum Vauterin et al. 1995.</title>
        <authorList>
            <person name="Moriniere L."/>
            <person name="Burlet A."/>
            <person name="Rosenthal E.R."/>
            <person name="Nesme X."/>
            <person name="Portier P."/>
            <person name="Bull C.T."/>
            <person name="Lavire C."/>
            <person name="Fischer-Le Saux M."/>
            <person name="Bertolla F."/>
        </authorList>
    </citation>
    <scope>NUCLEOTIDE SEQUENCE [LARGE SCALE GENOMIC DNA]</scope>
    <source>
        <strain evidence="4">CFBP2533</strain>
    </source>
</reference>
<feature type="transmembrane region" description="Helical" evidence="1">
    <location>
        <begin position="218"/>
        <end position="245"/>
    </location>
</feature>
<name>A0A6V7BXH4_9XANT</name>
<keyword evidence="1" id="KW-0812">Transmembrane</keyword>
<feature type="transmembrane region" description="Helical" evidence="1">
    <location>
        <begin position="122"/>
        <end position="144"/>
    </location>
</feature>
<dbReference type="RefSeq" id="WP_168958027.1">
    <property type="nucleotide sequence ID" value="NZ_CP103838.1"/>
</dbReference>
<dbReference type="EMBL" id="LR828261">
    <property type="protein sequence ID" value="CAD0306272.1"/>
    <property type="molecule type" value="Genomic_DNA"/>
</dbReference>
<evidence type="ECO:0000313" key="4">
    <source>
        <dbReference type="Proteomes" id="UP000548771"/>
    </source>
</evidence>
<dbReference type="EMBL" id="LR828261">
    <property type="protein sequence ID" value="CAD0306277.1"/>
    <property type="molecule type" value="Genomic_DNA"/>
</dbReference>
<reference evidence="3" key="3">
    <citation type="journal article" date="2020" name="Syst. Appl. Microbiol.">
        <title>Clarifying the taxonomy of the causal agent of bacterial leaf spot of lettuce through a polyphasic approach reveals that Xanthomonas cynarae Trebaol et al. 2000 emend. Timilsina et al. 2019 is a later heterotypic synonym of Xanthomonas hortorum Vauterin et al. 1995.</title>
        <authorList>
            <person name="Moriniere L."/>
            <person name="Burlet A."/>
            <person name="Rosenthal E.R."/>
            <person name="Nesme X."/>
            <person name="Portier P."/>
            <person name="Bull C.T."/>
            <person name="Lavire C."/>
            <person name="Fischer-Le Saux M."/>
            <person name="Bertolla F."/>
        </authorList>
    </citation>
    <scope>NUCLEOTIDE SEQUENCE</scope>
    <source>
        <strain evidence="3">CFBP2533</strain>
    </source>
</reference>
<feature type="transmembrane region" description="Helical" evidence="1">
    <location>
        <begin position="257"/>
        <end position="283"/>
    </location>
</feature>
<keyword evidence="1" id="KW-0472">Membrane</keyword>
<proteinExistence type="predicted"/>
<evidence type="ECO:0000313" key="2">
    <source>
        <dbReference type="EMBL" id="CAD0306277.1"/>
    </source>
</evidence>
<dbReference type="AlphaFoldDB" id="A0A6V7BXH4"/>
<protein>
    <submittedName>
        <fullName evidence="2">Uncharacterized protein</fullName>
    </submittedName>
</protein>
<evidence type="ECO:0000313" key="3">
    <source>
        <dbReference type="EMBL" id="NMI21832.1"/>
    </source>
</evidence>
<dbReference type="Proteomes" id="UP000548771">
    <property type="component" value="Unassembled WGS sequence"/>
</dbReference>
<accession>A0A6V7BXH4</accession>
<dbReference type="EMBL" id="SMDX01000008">
    <property type="protein sequence ID" value="NMI21832.1"/>
    <property type="molecule type" value="Genomic_DNA"/>
</dbReference>
<reference evidence="3" key="1">
    <citation type="submission" date="2019-03" db="EMBL/GenBank/DDBJ databases">
        <authorList>
            <person name="Moriniere L."/>
            <person name="Burlet A."/>
            <person name="Rosenthal E."/>
            <person name="Portier P."/>
            <person name="Lavire C."/>
            <person name="Nesme X."/>
            <person name="Bull C.T."/>
            <person name="Le Saux M."/>
            <person name="Bertolla F."/>
        </authorList>
    </citation>
    <scope>NUCLEOTIDE SEQUENCE</scope>
    <source>
        <strain evidence="3">CFBP2533</strain>
    </source>
</reference>
<feature type="transmembrane region" description="Helical" evidence="1">
    <location>
        <begin position="31"/>
        <end position="50"/>
    </location>
</feature>
<sequence length="365" mass="39576">MSAPNQYSPSAAVKNWKAEIIRGLKYCKEHGWLLSGGIALLAAISIFNYSMRENVPINLTAASAIASLPVIFTAIACIVILLLGCVLLPTAITFIPPIPGRPTPIVRIFSGRPKVRIKARKSLILALMIPAATTSIIIFFYSYYNDVESPLFGLSVFSSIILSISSFIRILGGKGNKFFPRISLDFLAVSIAAALIQIITWLSILKFSLFLFADEKNWMLGFVLVAIVATLTLTFLQTFAAAGISQLLASSKPLNHLALTITTIVVAMCAFPPTGSMLAGFVMQSMASGGRNCVIIKWSKSGFEDPTLPSQNDKKSSIALKLMAVDGSDYLARANNSKQKEIQRIPVSSVRSMYECPSKNPNDEN</sequence>